<organism evidence="1 2">
    <name type="scientific">Portunus trituberculatus</name>
    <name type="common">Swimming crab</name>
    <name type="synonym">Neptunus trituberculatus</name>
    <dbReference type="NCBI Taxonomy" id="210409"/>
    <lineage>
        <taxon>Eukaryota</taxon>
        <taxon>Metazoa</taxon>
        <taxon>Ecdysozoa</taxon>
        <taxon>Arthropoda</taxon>
        <taxon>Crustacea</taxon>
        <taxon>Multicrustacea</taxon>
        <taxon>Malacostraca</taxon>
        <taxon>Eumalacostraca</taxon>
        <taxon>Eucarida</taxon>
        <taxon>Decapoda</taxon>
        <taxon>Pleocyemata</taxon>
        <taxon>Brachyura</taxon>
        <taxon>Eubrachyura</taxon>
        <taxon>Portunoidea</taxon>
        <taxon>Portunidae</taxon>
        <taxon>Portuninae</taxon>
        <taxon>Portunus</taxon>
    </lineage>
</organism>
<keyword evidence="2" id="KW-1185">Reference proteome</keyword>
<reference evidence="1 2" key="1">
    <citation type="submission" date="2019-05" db="EMBL/GenBank/DDBJ databases">
        <title>Another draft genome of Portunus trituberculatus and its Hox gene families provides insights of decapod evolution.</title>
        <authorList>
            <person name="Jeong J.-H."/>
            <person name="Song I."/>
            <person name="Kim S."/>
            <person name="Choi T."/>
            <person name="Kim D."/>
            <person name="Ryu S."/>
            <person name="Kim W."/>
        </authorList>
    </citation>
    <scope>NUCLEOTIDE SEQUENCE [LARGE SCALE GENOMIC DNA]</scope>
    <source>
        <tissue evidence="1">Muscle</tissue>
    </source>
</reference>
<comment type="caution">
    <text evidence="1">The sequence shown here is derived from an EMBL/GenBank/DDBJ whole genome shotgun (WGS) entry which is preliminary data.</text>
</comment>
<accession>A0A5B7JCV9</accession>
<evidence type="ECO:0000313" key="2">
    <source>
        <dbReference type="Proteomes" id="UP000324222"/>
    </source>
</evidence>
<sequence length="131" mass="14646">MVLKNTPNKATCCSVRVAQRHDRVKLITEVYDRINCSGTGNKLLTLLLTWQTAAPEQRETRPRLWAMTAWIQRGHGSLTVTECTCLLSLIHPCPPSFFPSPLHYNHSSVTLPPTRRCILSVPSNGSKYSAT</sequence>
<proteinExistence type="predicted"/>
<name>A0A5B7JCV9_PORTR</name>
<protein>
    <submittedName>
        <fullName evidence="1">Uncharacterized protein</fullName>
    </submittedName>
</protein>
<gene>
    <name evidence="1" type="ORF">E2C01_087267</name>
</gene>
<dbReference type="AlphaFoldDB" id="A0A5B7JCV9"/>
<dbReference type="Proteomes" id="UP000324222">
    <property type="component" value="Unassembled WGS sequence"/>
</dbReference>
<dbReference type="EMBL" id="VSRR010090421">
    <property type="protein sequence ID" value="MPC92193.1"/>
    <property type="molecule type" value="Genomic_DNA"/>
</dbReference>
<evidence type="ECO:0000313" key="1">
    <source>
        <dbReference type="EMBL" id="MPC92193.1"/>
    </source>
</evidence>